<dbReference type="AlphaFoldDB" id="A0A1Y2A2U1"/>
<feature type="domain" description="N-acetyltransferase" evidence="1">
    <location>
        <begin position="94"/>
        <end position="234"/>
    </location>
</feature>
<comment type="caution">
    <text evidence="2">The sequence shown here is derived from an EMBL/GenBank/DDBJ whole genome shotgun (WGS) entry which is preliminary data.</text>
</comment>
<organism evidence="2 3">
    <name type="scientific">Clohesyomyces aquaticus</name>
    <dbReference type="NCBI Taxonomy" id="1231657"/>
    <lineage>
        <taxon>Eukaryota</taxon>
        <taxon>Fungi</taxon>
        <taxon>Dikarya</taxon>
        <taxon>Ascomycota</taxon>
        <taxon>Pezizomycotina</taxon>
        <taxon>Dothideomycetes</taxon>
        <taxon>Pleosporomycetidae</taxon>
        <taxon>Pleosporales</taxon>
        <taxon>Lindgomycetaceae</taxon>
        <taxon>Clohesyomyces</taxon>
    </lineage>
</organism>
<dbReference type="SUPFAM" id="SSF55729">
    <property type="entry name" value="Acyl-CoA N-acyltransferases (Nat)"/>
    <property type="match status" value="1"/>
</dbReference>
<dbReference type="EMBL" id="MCFA01000016">
    <property type="protein sequence ID" value="ORY16826.1"/>
    <property type="molecule type" value="Genomic_DNA"/>
</dbReference>
<dbReference type="GO" id="GO:0016747">
    <property type="term" value="F:acyltransferase activity, transferring groups other than amino-acyl groups"/>
    <property type="evidence" value="ECO:0007669"/>
    <property type="project" value="InterPro"/>
</dbReference>
<gene>
    <name evidence="2" type="ORF">BCR34DRAFT_87837</name>
</gene>
<evidence type="ECO:0000313" key="3">
    <source>
        <dbReference type="Proteomes" id="UP000193144"/>
    </source>
</evidence>
<dbReference type="PANTHER" id="PTHR42791:SF16">
    <property type="entry name" value="N-ACETYLTRANSFERASE DOMAIN-CONTAINING PROTEIN"/>
    <property type="match status" value="1"/>
</dbReference>
<dbReference type="OrthoDB" id="2115692at2759"/>
<evidence type="ECO:0000313" key="2">
    <source>
        <dbReference type="EMBL" id="ORY16826.1"/>
    </source>
</evidence>
<reference evidence="2 3" key="1">
    <citation type="submission" date="2016-07" db="EMBL/GenBank/DDBJ databases">
        <title>Pervasive Adenine N6-methylation of Active Genes in Fungi.</title>
        <authorList>
            <consortium name="DOE Joint Genome Institute"/>
            <person name="Mondo S.J."/>
            <person name="Dannebaum R.O."/>
            <person name="Kuo R.C."/>
            <person name="Labutti K."/>
            <person name="Haridas S."/>
            <person name="Kuo A."/>
            <person name="Salamov A."/>
            <person name="Ahrendt S.R."/>
            <person name="Lipzen A."/>
            <person name="Sullivan W."/>
            <person name="Andreopoulos W.B."/>
            <person name="Clum A."/>
            <person name="Lindquist E."/>
            <person name="Daum C."/>
            <person name="Ramamoorthy G.K."/>
            <person name="Gryganskyi A."/>
            <person name="Culley D."/>
            <person name="Magnuson J.K."/>
            <person name="James T.Y."/>
            <person name="O'Malley M.A."/>
            <person name="Stajich J.E."/>
            <person name="Spatafora J.W."/>
            <person name="Visel A."/>
            <person name="Grigoriev I.V."/>
        </authorList>
    </citation>
    <scope>NUCLEOTIDE SEQUENCE [LARGE SCALE GENOMIC DNA]</scope>
    <source>
        <strain evidence="2 3">CBS 115471</strain>
    </source>
</reference>
<keyword evidence="3" id="KW-1185">Reference proteome</keyword>
<protein>
    <submittedName>
        <fullName evidence="2">Acyl-CoA N-acyltransferase</fullName>
    </submittedName>
</protein>
<dbReference type="CDD" id="cd04301">
    <property type="entry name" value="NAT_SF"/>
    <property type="match status" value="1"/>
</dbReference>
<dbReference type="InterPro" id="IPR052523">
    <property type="entry name" value="Trichothecene_AcTrans"/>
</dbReference>
<dbReference type="PROSITE" id="PS51186">
    <property type="entry name" value="GNAT"/>
    <property type="match status" value="1"/>
</dbReference>
<dbReference type="InterPro" id="IPR000182">
    <property type="entry name" value="GNAT_dom"/>
</dbReference>
<proteinExistence type="predicted"/>
<keyword evidence="2" id="KW-0808">Transferase</keyword>
<dbReference type="PANTHER" id="PTHR42791">
    <property type="entry name" value="GNAT FAMILY ACETYLTRANSFERASE"/>
    <property type="match status" value="1"/>
</dbReference>
<dbReference type="InterPro" id="IPR016181">
    <property type="entry name" value="Acyl_CoA_acyltransferase"/>
</dbReference>
<dbReference type="Gene3D" id="3.40.630.30">
    <property type="match status" value="1"/>
</dbReference>
<dbReference type="Proteomes" id="UP000193144">
    <property type="component" value="Unassembled WGS sequence"/>
</dbReference>
<name>A0A1Y2A2U1_9PLEO</name>
<sequence>MTIRPARFTDHGAMSTVCCAAFFDENLFGHIMHPHRKEYPDDPALYWHAFVRDSWFDWRTHVFVAVAADEKNGGKEKVVGVSVWERQGAGGKEMELSQFDPRNILSPLAKLINRVNAILYRNRAIDPSKANILHDGMPFSKHHWDGERGDNWYLSLLAVHPDWHGVGLGKELVEWGIQQADKENVHASVIASDGKEKFYLKCGFDEIVGNACSGEGNPMNGARGGDILFRYPKGSVEAHA</sequence>
<accession>A0A1Y2A2U1</accession>
<evidence type="ECO:0000259" key="1">
    <source>
        <dbReference type="PROSITE" id="PS51186"/>
    </source>
</evidence>
<dbReference type="Pfam" id="PF13673">
    <property type="entry name" value="Acetyltransf_10"/>
    <property type="match status" value="1"/>
</dbReference>
<dbReference type="STRING" id="1231657.A0A1Y2A2U1"/>
<keyword evidence="2" id="KW-0012">Acyltransferase</keyword>